<organism evidence="4 5">
    <name type="scientific">Methylocystis rosea</name>
    <dbReference type="NCBI Taxonomy" id="173366"/>
    <lineage>
        <taxon>Bacteria</taxon>
        <taxon>Pseudomonadati</taxon>
        <taxon>Pseudomonadota</taxon>
        <taxon>Alphaproteobacteria</taxon>
        <taxon>Hyphomicrobiales</taxon>
        <taxon>Methylocystaceae</taxon>
        <taxon>Methylocystis</taxon>
    </lineage>
</organism>
<evidence type="ECO:0000259" key="3">
    <source>
        <dbReference type="PROSITE" id="PS50977"/>
    </source>
</evidence>
<reference evidence="4 5" key="1">
    <citation type="submission" date="2018-11" db="EMBL/GenBank/DDBJ databases">
        <title>Genome squencing of methanotrophic bacteria isolated from alkaline groundwater in Korea.</title>
        <authorList>
            <person name="Nguyen L.N."/>
        </authorList>
    </citation>
    <scope>NUCLEOTIDE SEQUENCE [LARGE SCALE GENOMIC DNA]</scope>
    <source>
        <strain evidence="4 5">GW6</strain>
    </source>
</reference>
<dbReference type="SUPFAM" id="SSF48498">
    <property type="entry name" value="Tetracyclin repressor-like, C-terminal domain"/>
    <property type="match status" value="1"/>
</dbReference>
<dbReference type="InterPro" id="IPR015292">
    <property type="entry name" value="Tscrpt_reg_YbiH_C"/>
</dbReference>
<evidence type="ECO:0000313" key="4">
    <source>
        <dbReference type="EMBL" id="AZG78709.1"/>
    </source>
</evidence>
<protein>
    <submittedName>
        <fullName evidence="4">DUF1956 domain-containing protein</fullName>
    </submittedName>
</protein>
<dbReference type="GO" id="GO:0000976">
    <property type="term" value="F:transcription cis-regulatory region binding"/>
    <property type="evidence" value="ECO:0007669"/>
    <property type="project" value="TreeGrafter"/>
</dbReference>
<evidence type="ECO:0000313" key="5">
    <source>
        <dbReference type="Proteomes" id="UP000273982"/>
    </source>
</evidence>
<dbReference type="Proteomes" id="UP000273982">
    <property type="component" value="Chromosome"/>
</dbReference>
<dbReference type="EMBL" id="CP034086">
    <property type="protein sequence ID" value="AZG78709.1"/>
    <property type="molecule type" value="Genomic_DNA"/>
</dbReference>
<accession>A0A3G8M9P6</accession>
<dbReference type="SUPFAM" id="SSF46689">
    <property type="entry name" value="Homeodomain-like"/>
    <property type="match status" value="1"/>
</dbReference>
<dbReference type="InterPro" id="IPR036271">
    <property type="entry name" value="Tet_transcr_reg_TetR-rel_C_sf"/>
</dbReference>
<dbReference type="InterPro" id="IPR001647">
    <property type="entry name" value="HTH_TetR"/>
</dbReference>
<feature type="domain" description="HTH tetR-type" evidence="3">
    <location>
        <begin position="20"/>
        <end position="80"/>
    </location>
</feature>
<dbReference type="PANTHER" id="PTHR30055:SF233">
    <property type="entry name" value="REGULATORY PROTEIN TETR"/>
    <property type="match status" value="1"/>
</dbReference>
<feature type="DNA-binding region" description="H-T-H motif" evidence="2">
    <location>
        <begin position="43"/>
        <end position="62"/>
    </location>
</feature>
<dbReference type="InterPro" id="IPR009057">
    <property type="entry name" value="Homeodomain-like_sf"/>
</dbReference>
<dbReference type="InterPro" id="IPR050109">
    <property type="entry name" value="HTH-type_TetR-like_transc_reg"/>
</dbReference>
<dbReference type="Gene3D" id="1.10.357.10">
    <property type="entry name" value="Tetracycline Repressor, domain 2"/>
    <property type="match status" value="1"/>
</dbReference>
<evidence type="ECO:0000256" key="1">
    <source>
        <dbReference type="ARBA" id="ARBA00023125"/>
    </source>
</evidence>
<dbReference type="Pfam" id="PF09209">
    <property type="entry name" value="CecR_C"/>
    <property type="match status" value="1"/>
</dbReference>
<dbReference type="PROSITE" id="PS50977">
    <property type="entry name" value="HTH_TETR_2"/>
    <property type="match status" value="1"/>
</dbReference>
<name>A0A3G8M9P6_9HYPH</name>
<sequence length="225" mass="25103">MRQADLRAEKKVDGHSILSRDTQAKMIQVAIEVFGAHGYEGASTRALAEKAGVNLASIPYHFGGKHGLYLAAARTIADYARERITGVVARLRDSHRADQTTRIDEALSSYIDLVIGASEPEAWTSFFVRCEHEADDAFRMIYEEAVVRFGRALTEAVAEAIGRDADDEALRIRVAVVLASIVNFRTLRNMTLGTLGWDQFNPDRLERLNRTIRQFALRELLSKPG</sequence>
<dbReference type="AlphaFoldDB" id="A0A3G8M9P6"/>
<keyword evidence="1 2" id="KW-0238">DNA-binding</keyword>
<dbReference type="PANTHER" id="PTHR30055">
    <property type="entry name" value="HTH-TYPE TRANSCRIPTIONAL REGULATOR RUTR"/>
    <property type="match status" value="1"/>
</dbReference>
<dbReference type="GO" id="GO:0003700">
    <property type="term" value="F:DNA-binding transcription factor activity"/>
    <property type="evidence" value="ECO:0007669"/>
    <property type="project" value="TreeGrafter"/>
</dbReference>
<evidence type="ECO:0000256" key="2">
    <source>
        <dbReference type="PROSITE-ProRule" id="PRU00335"/>
    </source>
</evidence>
<dbReference type="PRINTS" id="PR00455">
    <property type="entry name" value="HTHTETR"/>
</dbReference>
<dbReference type="Pfam" id="PF00440">
    <property type="entry name" value="TetR_N"/>
    <property type="match status" value="1"/>
</dbReference>
<dbReference type="KEGG" id="mros:EHO51_17785"/>
<proteinExistence type="predicted"/>
<gene>
    <name evidence="4" type="ORF">EHO51_17785</name>
</gene>
<dbReference type="Gene3D" id="1.10.10.60">
    <property type="entry name" value="Homeodomain-like"/>
    <property type="match status" value="1"/>
</dbReference>